<dbReference type="OrthoDB" id="96470at2759"/>
<dbReference type="EMBL" id="NBNE01000419">
    <property type="protein sequence ID" value="OWZ19638.1"/>
    <property type="molecule type" value="Genomic_DNA"/>
</dbReference>
<comment type="caution">
    <text evidence="2">The sequence shown here is derived from an EMBL/GenBank/DDBJ whole genome shotgun (WGS) entry which is preliminary data.</text>
</comment>
<feature type="region of interest" description="Disordered" evidence="1">
    <location>
        <begin position="88"/>
        <end position="115"/>
    </location>
</feature>
<dbReference type="Proteomes" id="UP000198211">
    <property type="component" value="Unassembled WGS sequence"/>
</dbReference>
<protein>
    <submittedName>
        <fullName evidence="2">Cysteine protease</fullName>
    </submittedName>
</protein>
<organism evidence="2 3">
    <name type="scientific">Phytophthora megakarya</name>
    <dbReference type="NCBI Taxonomy" id="4795"/>
    <lineage>
        <taxon>Eukaryota</taxon>
        <taxon>Sar</taxon>
        <taxon>Stramenopiles</taxon>
        <taxon>Oomycota</taxon>
        <taxon>Peronosporomycetes</taxon>
        <taxon>Peronosporales</taxon>
        <taxon>Peronosporaceae</taxon>
        <taxon>Phytophthora</taxon>
    </lineage>
</organism>
<keyword evidence="2" id="KW-0378">Hydrolase</keyword>
<evidence type="ECO:0000313" key="3">
    <source>
        <dbReference type="Proteomes" id="UP000198211"/>
    </source>
</evidence>
<dbReference type="GO" id="GO:0006508">
    <property type="term" value="P:proteolysis"/>
    <property type="evidence" value="ECO:0007669"/>
    <property type="project" value="UniProtKB-KW"/>
</dbReference>
<proteinExistence type="predicted"/>
<dbReference type="AlphaFoldDB" id="A0A225WQW9"/>
<gene>
    <name evidence="2" type="ORF">PHMEG_0006091</name>
</gene>
<keyword evidence="2" id="KW-0645">Protease</keyword>
<keyword evidence="3" id="KW-1185">Reference proteome</keyword>
<accession>A0A225WQW9</accession>
<dbReference type="GO" id="GO:0008233">
    <property type="term" value="F:peptidase activity"/>
    <property type="evidence" value="ECO:0007669"/>
    <property type="project" value="UniProtKB-KW"/>
</dbReference>
<reference evidence="3" key="1">
    <citation type="submission" date="2017-03" db="EMBL/GenBank/DDBJ databases">
        <title>Phytopthora megakarya and P. palmivora, two closely related causual agents of cacao black pod achieved similar genome size and gene model numbers by different mechanisms.</title>
        <authorList>
            <person name="Ali S."/>
            <person name="Shao J."/>
            <person name="Larry D.J."/>
            <person name="Kronmiller B."/>
            <person name="Shen D."/>
            <person name="Strem M.D."/>
            <person name="Melnick R.L."/>
            <person name="Guiltinan M.J."/>
            <person name="Tyler B.M."/>
            <person name="Meinhardt L.W."/>
            <person name="Bailey B.A."/>
        </authorList>
    </citation>
    <scope>NUCLEOTIDE SEQUENCE [LARGE SCALE GENOMIC DNA]</scope>
    <source>
        <strain evidence="3">zdho120</strain>
    </source>
</reference>
<name>A0A225WQW9_9STRA</name>
<sequence>MSTALRFTTHYVGSKIETQYAAALEKLSYPNDTGVVMVSRKYTEHELNSVHEIYEAPSRHAIAYRKVKRLPGAIIPFKRIEKKPVKTKFDRSFSGEDDGSSASNSGEREDVIEDSQAAQLRSAVIRRSRRWELLKHQKKKAIASEKTDWKWFEPVEHGRKTAGEVALMGSVDALIREQSHLAETQRRLSVVIVKYADANLKKPKLK</sequence>
<evidence type="ECO:0000256" key="1">
    <source>
        <dbReference type="SAM" id="MobiDB-lite"/>
    </source>
</evidence>
<evidence type="ECO:0000313" key="2">
    <source>
        <dbReference type="EMBL" id="OWZ19638.1"/>
    </source>
</evidence>